<keyword evidence="1" id="KW-0472">Membrane</keyword>
<keyword evidence="1" id="KW-1133">Transmembrane helix</keyword>
<sequence>MATPRRWRFVYGQTAWMLAAVLVLAVVDALSLRVFLVASLVGFLVMMEFTAPFDVTPAWRRRLKWFVLLGLLVFAYVLGRRILELMPEGAMP</sequence>
<evidence type="ECO:0000313" key="2">
    <source>
        <dbReference type="EMBL" id="MFC4823823.1"/>
    </source>
</evidence>
<evidence type="ECO:0000313" key="3">
    <source>
        <dbReference type="Proteomes" id="UP001595945"/>
    </source>
</evidence>
<dbReference type="InterPro" id="IPR058357">
    <property type="entry name" value="DUF8044"/>
</dbReference>
<dbReference type="AlphaFoldDB" id="A0ABD5PZM2"/>
<dbReference type="Proteomes" id="UP001595945">
    <property type="component" value="Unassembled WGS sequence"/>
</dbReference>
<keyword evidence="1" id="KW-0812">Transmembrane</keyword>
<accession>A0ABD5PZM2</accession>
<dbReference type="EMBL" id="JBHSHT010000001">
    <property type="protein sequence ID" value="MFC4823823.1"/>
    <property type="molecule type" value="Genomic_DNA"/>
</dbReference>
<proteinExistence type="predicted"/>
<dbReference type="RefSeq" id="WP_254270404.1">
    <property type="nucleotide sequence ID" value="NZ_CP100401.1"/>
</dbReference>
<dbReference type="GeneID" id="73047083"/>
<comment type="caution">
    <text evidence="2">The sequence shown here is derived from an EMBL/GenBank/DDBJ whole genome shotgun (WGS) entry which is preliminary data.</text>
</comment>
<keyword evidence="3" id="KW-1185">Reference proteome</keyword>
<gene>
    <name evidence="2" type="ORF">ACFO9K_06075</name>
</gene>
<dbReference type="Pfam" id="PF26161">
    <property type="entry name" value="DUF8044"/>
    <property type="match status" value="1"/>
</dbReference>
<protein>
    <submittedName>
        <fullName evidence="2">Uncharacterized protein</fullName>
    </submittedName>
</protein>
<feature type="transmembrane region" description="Helical" evidence="1">
    <location>
        <begin position="33"/>
        <end position="53"/>
    </location>
</feature>
<organism evidence="2 3">
    <name type="scientific">Halorussus aquaticus</name>
    <dbReference type="NCBI Taxonomy" id="2953748"/>
    <lineage>
        <taxon>Archaea</taxon>
        <taxon>Methanobacteriati</taxon>
        <taxon>Methanobacteriota</taxon>
        <taxon>Stenosarchaea group</taxon>
        <taxon>Halobacteria</taxon>
        <taxon>Halobacteriales</taxon>
        <taxon>Haladaptataceae</taxon>
        <taxon>Halorussus</taxon>
    </lineage>
</organism>
<reference evidence="2 3" key="1">
    <citation type="journal article" date="2019" name="Int. J. Syst. Evol. Microbiol.">
        <title>The Global Catalogue of Microorganisms (GCM) 10K type strain sequencing project: providing services to taxonomists for standard genome sequencing and annotation.</title>
        <authorList>
            <consortium name="The Broad Institute Genomics Platform"/>
            <consortium name="The Broad Institute Genome Sequencing Center for Infectious Disease"/>
            <person name="Wu L."/>
            <person name="Ma J."/>
        </authorList>
    </citation>
    <scope>NUCLEOTIDE SEQUENCE [LARGE SCALE GENOMIC DNA]</scope>
    <source>
        <strain evidence="2 3">XZYJ18</strain>
    </source>
</reference>
<feature type="transmembrane region" description="Helical" evidence="1">
    <location>
        <begin position="65"/>
        <end position="83"/>
    </location>
</feature>
<evidence type="ECO:0000256" key="1">
    <source>
        <dbReference type="SAM" id="Phobius"/>
    </source>
</evidence>
<name>A0ABD5PZM2_9EURY</name>
<feature type="transmembrane region" description="Helical" evidence="1">
    <location>
        <begin position="9"/>
        <end position="27"/>
    </location>
</feature>